<name>A0ABR1JVW2_9AGAR</name>
<dbReference type="PANTHER" id="PTHR35179:SF2">
    <property type="entry name" value="START DOMAIN-CONTAINING PROTEIN"/>
    <property type="match status" value="1"/>
</dbReference>
<evidence type="ECO:0000313" key="2">
    <source>
        <dbReference type="EMBL" id="KAK7464999.1"/>
    </source>
</evidence>
<accession>A0ABR1JVW2</accession>
<comment type="caution">
    <text evidence="2">The sequence shown here is derived from an EMBL/GenBank/DDBJ whole genome shotgun (WGS) entry which is preliminary data.</text>
</comment>
<dbReference type="Proteomes" id="UP001498398">
    <property type="component" value="Unassembled WGS sequence"/>
</dbReference>
<keyword evidence="3" id="KW-1185">Reference proteome</keyword>
<proteinExistence type="predicted"/>
<gene>
    <name evidence="2" type="ORF">VKT23_006210</name>
</gene>
<sequence>MSLSYSQRGRGRGRGRGYSSSTTRTPSNKSSATTPSLADRHFDEGLKPTPIKTIPVPVLDSTDKPVRIKDVEYVGSYNWVKDSSSKPTILVPGSAAIWQNKATPYQVPADQSRVFVDQNGYWMGSNTLLPLIAAVDTHAEEEGNPPLDWGSLDIVTDRNSLRKLLRWIGGASDAREFRIDLQLAGEKTLLLNRWEKRTTEESSGYTFGHNFERVSTQHAEGCEESTGHHRIVQYDLNGLKMVVRFEVDACLPETAKKDATTDPRRPSRPTVDDLADIFSKTTLKTSKAETMKTIPFSDSSLTIKKAGSVNPQNSVVELSTISVKRVDAYSWDELFPQLFLSQTPHHFLAVHRVGRFQEVQKRKLSDPDLQSKERNMQPRMQKLVRALELIKDMVVEYGERSRLSLVFRDGEMKVFERTQDDDCLPEIFMKKFVV</sequence>
<protein>
    <recommendedName>
        <fullName evidence="4">Geranylgeranyl pyrophosphate synthetase</fullName>
    </recommendedName>
</protein>
<dbReference type="PANTHER" id="PTHR35179">
    <property type="entry name" value="PROTEIN CBG02620"/>
    <property type="match status" value="1"/>
</dbReference>
<dbReference type="EMBL" id="JBANRG010000007">
    <property type="protein sequence ID" value="KAK7464999.1"/>
    <property type="molecule type" value="Genomic_DNA"/>
</dbReference>
<evidence type="ECO:0008006" key="4">
    <source>
        <dbReference type="Google" id="ProtNLM"/>
    </source>
</evidence>
<reference evidence="2 3" key="1">
    <citation type="submission" date="2024-01" db="EMBL/GenBank/DDBJ databases">
        <title>A draft genome for the cacao thread blight pathogen Marasmiellus scandens.</title>
        <authorList>
            <person name="Baruah I.K."/>
            <person name="Leung J."/>
            <person name="Bukari Y."/>
            <person name="Amoako-Attah I."/>
            <person name="Meinhardt L.W."/>
            <person name="Bailey B.A."/>
            <person name="Cohen S.P."/>
        </authorList>
    </citation>
    <scope>NUCLEOTIDE SEQUENCE [LARGE SCALE GENOMIC DNA]</scope>
    <source>
        <strain evidence="2 3">GH-19</strain>
    </source>
</reference>
<evidence type="ECO:0000256" key="1">
    <source>
        <dbReference type="SAM" id="MobiDB-lite"/>
    </source>
</evidence>
<organism evidence="2 3">
    <name type="scientific">Marasmiellus scandens</name>
    <dbReference type="NCBI Taxonomy" id="2682957"/>
    <lineage>
        <taxon>Eukaryota</taxon>
        <taxon>Fungi</taxon>
        <taxon>Dikarya</taxon>
        <taxon>Basidiomycota</taxon>
        <taxon>Agaricomycotina</taxon>
        <taxon>Agaricomycetes</taxon>
        <taxon>Agaricomycetidae</taxon>
        <taxon>Agaricales</taxon>
        <taxon>Marasmiineae</taxon>
        <taxon>Omphalotaceae</taxon>
        <taxon>Marasmiellus</taxon>
    </lineage>
</organism>
<evidence type="ECO:0000313" key="3">
    <source>
        <dbReference type="Proteomes" id="UP001498398"/>
    </source>
</evidence>
<feature type="region of interest" description="Disordered" evidence="1">
    <location>
        <begin position="1"/>
        <end position="46"/>
    </location>
</feature>
<feature type="compositionally biased region" description="Polar residues" evidence="1">
    <location>
        <begin position="22"/>
        <end position="36"/>
    </location>
</feature>